<feature type="transmembrane region" description="Helical" evidence="1">
    <location>
        <begin position="485"/>
        <end position="508"/>
    </location>
</feature>
<dbReference type="Proteomes" id="UP000829517">
    <property type="component" value="Unassembled WGS sequence"/>
</dbReference>
<dbReference type="Pfam" id="PF03929">
    <property type="entry name" value="PepSY_TM"/>
    <property type="match status" value="1"/>
</dbReference>
<feature type="transmembrane region" description="Helical" evidence="1">
    <location>
        <begin position="397"/>
        <end position="416"/>
    </location>
</feature>
<feature type="transmembrane region" description="Helical" evidence="1">
    <location>
        <begin position="12"/>
        <end position="36"/>
    </location>
</feature>
<keyword evidence="1" id="KW-0812">Transmembrane</keyword>
<dbReference type="PANTHER" id="PTHR34219:SF3">
    <property type="entry name" value="BLL7967 PROTEIN"/>
    <property type="match status" value="1"/>
</dbReference>
<name>A0ABS9J6D6_9FLAO</name>
<sequence length="516" mass="59693">MNNRSYNIFFHLHTISGIIISAALFVIFFAGSFSFFRDEIANWQKNEEVAAVDKGITINIDTVIDSLENTYNLYGRDLEIAKHYNERRVDINIGATKDTLAAEEDKAGAFFYLDTENFNTYNYIESYTLGEFLYRLHFFAQIPYPAGYYLSGFVAFFFLFAIITGVLIHWDKIISNFYIFRPRAKLKTIWTDAHTALGVIGLPFQFIYAVTGVFFMLSILMAAPSVLLLYDGDQEQMYQDLEYTDKPVALNYNKLSSIPSVEKYISNTKEEWKDFNITHIHVYNYGDEAMQVAIEGELDKHVEFTGTGKVIYKASTGVELYKKDPYSENTYLDGVKTAMYRLHYGDYGGFSLRIISFILGIISCFVIISGVLIWLVARDKKNVPERKRRFNRWLVNIYMAVCLGMYPITALSFIVVKVFHPINQTQLYQFYFIGWLLISVFFILKKNLYFTNKYSLISGSIIGFLIPICNGLVTKEWFWTAFINGNYQAFFIDVFWIVLATITLLVSFKLKPEEKN</sequence>
<feature type="transmembrane region" description="Helical" evidence="1">
    <location>
        <begin position="456"/>
        <end position="473"/>
    </location>
</feature>
<comment type="caution">
    <text evidence="2">The sequence shown here is derived from an EMBL/GenBank/DDBJ whole genome shotgun (WGS) entry which is preliminary data.</text>
</comment>
<evidence type="ECO:0000313" key="2">
    <source>
        <dbReference type="EMBL" id="MCF8715964.1"/>
    </source>
</evidence>
<keyword evidence="1" id="KW-0472">Membrane</keyword>
<evidence type="ECO:0000313" key="3">
    <source>
        <dbReference type="Proteomes" id="UP000829517"/>
    </source>
</evidence>
<protein>
    <submittedName>
        <fullName evidence="2">PepSY domain-containing protein</fullName>
    </submittedName>
</protein>
<feature type="transmembrane region" description="Helical" evidence="1">
    <location>
        <begin position="206"/>
        <end position="230"/>
    </location>
</feature>
<accession>A0ABS9J6D6</accession>
<dbReference type="EMBL" id="JAETXX010000011">
    <property type="protein sequence ID" value="MCF8715964.1"/>
    <property type="molecule type" value="Genomic_DNA"/>
</dbReference>
<proteinExistence type="predicted"/>
<dbReference type="PANTHER" id="PTHR34219">
    <property type="entry name" value="IRON-REGULATED INNER MEMBRANE PROTEIN-RELATED"/>
    <property type="match status" value="1"/>
</dbReference>
<organism evidence="2 3">
    <name type="scientific">Joostella atrarenae</name>
    <dbReference type="NCBI Taxonomy" id="679257"/>
    <lineage>
        <taxon>Bacteria</taxon>
        <taxon>Pseudomonadati</taxon>
        <taxon>Bacteroidota</taxon>
        <taxon>Flavobacteriia</taxon>
        <taxon>Flavobacteriales</taxon>
        <taxon>Flavobacteriaceae</taxon>
        <taxon>Joostella</taxon>
    </lineage>
</organism>
<reference evidence="2 3" key="1">
    <citation type="submission" date="2021-01" db="EMBL/GenBank/DDBJ databases">
        <title>Genome sequencing of Joostella atrarenae M1-2 (= KCTC 23194).</title>
        <authorList>
            <person name="Zakaria M.R."/>
            <person name="Lam M.Q."/>
            <person name="Chong C.S."/>
        </authorList>
    </citation>
    <scope>NUCLEOTIDE SEQUENCE [LARGE SCALE GENOMIC DNA]</scope>
    <source>
        <strain evidence="2 3">M1-2</strain>
    </source>
</reference>
<dbReference type="RefSeq" id="WP_236959929.1">
    <property type="nucleotide sequence ID" value="NZ_JAETXX010000011.1"/>
</dbReference>
<feature type="transmembrane region" description="Helical" evidence="1">
    <location>
        <begin position="146"/>
        <end position="168"/>
    </location>
</feature>
<gene>
    <name evidence="2" type="ORF">JM658_14095</name>
</gene>
<dbReference type="InterPro" id="IPR005625">
    <property type="entry name" value="PepSY-ass_TM"/>
</dbReference>
<keyword evidence="1" id="KW-1133">Transmembrane helix</keyword>
<feature type="transmembrane region" description="Helical" evidence="1">
    <location>
        <begin position="354"/>
        <end position="376"/>
    </location>
</feature>
<evidence type="ECO:0000256" key="1">
    <source>
        <dbReference type="SAM" id="Phobius"/>
    </source>
</evidence>
<keyword evidence="3" id="KW-1185">Reference proteome</keyword>
<feature type="transmembrane region" description="Helical" evidence="1">
    <location>
        <begin position="428"/>
        <end position="444"/>
    </location>
</feature>